<dbReference type="PROSITE" id="PS51257">
    <property type="entry name" value="PROKAR_LIPOPROTEIN"/>
    <property type="match status" value="1"/>
</dbReference>
<keyword evidence="8" id="KW-1185">Reference proteome</keyword>
<keyword evidence="2" id="KW-0285">Flavoprotein</keyword>
<accession>A0A6M4X2L6</accession>
<dbReference type="Pfam" id="PF01494">
    <property type="entry name" value="FAD_binding_3"/>
    <property type="match status" value="1"/>
</dbReference>
<evidence type="ECO:0000313" key="7">
    <source>
        <dbReference type="EMBL" id="QJT06442.1"/>
    </source>
</evidence>
<dbReference type="Gene3D" id="3.50.50.60">
    <property type="entry name" value="FAD/NAD(P)-binding domain"/>
    <property type="match status" value="1"/>
</dbReference>
<dbReference type="RefSeq" id="WP_171394680.1">
    <property type="nucleotide sequence ID" value="NZ_CP049838.1"/>
</dbReference>
<dbReference type="Pfam" id="PF21274">
    <property type="entry name" value="Rng_hyd_C"/>
    <property type="match status" value="1"/>
</dbReference>
<keyword evidence="3" id="KW-0274">FAD</keyword>
<dbReference type="GO" id="GO:0016709">
    <property type="term" value="F:oxidoreductase activity, acting on paired donors, with incorporation or reduction of molecular oxygen, NAD(P)H as one donor, and incorporation of one atom of oxygen"/>
    <property type="evidence" value="ECO:0007669"/>
    <property type="project" value="UniProtKB-ARBA"/>
</dbReference>
<dbReference type="EMBL" id="CP049838">
    <property type="protein sequence ID" value="QJT06442.1"/>
    <property type="molecule type" value="Genomic_DNA"/>
</dbReference>
<feature type="compositionally biased region" description="Gly residues" evidence="4">
    <location>
        <begin position="554"/>
        <end position="574"/>
    </location>
</feature>
<dbReference type="AlphaFoldDB" id="A0A6M4X2L6"/>
<comment type="cofactor">
    <cofactor evidence="1">
        <name>FAD</name>
        <dbReference type="ChEBI" id="CHEBI:57692"/>
    </cofactor>
</comment>
<dbReference type="GO" id="GO:0071949">
    <property type="term" value="F:FAD binding"/>
    <property type="evidence" value="ECO:0007669"/>
    <property type="project" value="InterPro"/>
</dbReference>
<name>A0A6M4X2L6_9ACTN</name>
<evidence type="ECO:0000313" key="8">
    <source>
        <dbReference type="Proteomes" id="UP000502665"/>
    </source>
</evidence>
<dbReference type="InterPro" id="IPR036188">
    <property type="entry name" value="FAD/NAD-bd_sf"/>
</dbReference>
<evidence type="ECO:0000256" key="3">
    <source>
        <dbReference type="ARBA" id="ARBA00022827"/>
    </source>
</evidence>
<evidence type="ECO:0000256" key="4">
    <source>
        <dbReference type="SAM" id="MobiDB-lite"/>
    </source>
</evidence>
<dbReference type="InterPro" id="IPR050641">
    <property type="entry name" value="RIFMO-like"/>
</dbReference>
<dbReference type="InterPro" id="IPR002938">
    <property type="entry name" value="FAD-bd"/>
</dbReference>
<dbReference type="Gene3D" id="3.40.30.120">
    <property type="match status" value="1"/>
</dbReference>
<organism evidence="7 8">
    <name type="scientific">Streptomyces asoensis</name>
    <dbReference type="NCBI Taxonomy" id="249586"/>
    <lineage>
        <taxon>Bacteria</taxon>
        <taxon>Bacillati</taxon>
        <taxon>Actinomycetota</taxon>
        <taxon>Actinomycetes</taxon>
        <taxon>Kitasatosporales</taxon>
        <taxon>Streptomycetaceae</taxon>
        <taxon>Streptomyces</taxon>
    </lineage>
</organism>
<dbReference type="PANTHER" id="PTHR43004">
    <property type="entry name" value="TRK SYSTEM POTASSIUM UPTAKE PROTEIN"/>
    <property type="match status" value="1"/>
</dbReference>
<dbReference type="EMBL" id="CP049838">
    <property type="protein sequence ID" value="QJS99027.1"/>
    <property type="molecule type" value="Genomic_DNA"/>
</dbReference>
<gene>
    <name evidence="6" type="ORF">G9272_00635</name>
    <name evidence="7" type="ORF">G9272_44260</name>
</gene>
<proteinExistence type="predicted"/>
<evidence type="ECO:0000256" key="2">
    <source>
        <dbReference type="ARBA" id="ARBA00022630"/>
    </source>
</evidence>
<feature type="compositionally biased region" description="Low complexity" evidence="4">
    <location>
        <begin position="528"/>
        <end position="553"/>
    </location>
</feature>
<reference evidence="7" key="1">
    <citation type="submission" date="2020-03" db="EMBL/GenBank/DDBJ databases">
        <title>Molecular networking-based the target discovery of potent antiproliferative macrolactams: 5/6/7/16 polycyclic ansamycins and glycosylated trienomycin from Streptomyces cacaoi subsp. asoensis.</title>
        <authorList>
            <person name="Liu L.-L."/>
        </authorList>
    </citation>
    <scope>NUCLEOTIDE SEQUENCE [LARGE SCALE GENOMIC DNA]</scope>
    <source>
        <strain evidence="7">H2S5</strain>
    </source>
</reference>
<feature type="region of interest" description="Disordered" evidence="4">
    <location>
        <begin position="522"/>
        <end position="583"/>
    </location>
</feature>
<sequence length="583" mass="58444">MAGDVRAQVVVVGGGPVGLLLACELAGYGVRTVVVEARGAVSGQPKATTLHARTVQCLARRGHLGVLADAGADVGAEAGEGPGPGEAAGVTVGAGAGAGAGGVSGGSSFHFAGIGGLVIGAPAGEPRAVVKCAQEDLERSLEERARAAGAEVRRGYRVSGVWQGPQGVRVEAQGPHGPVCFVAGYAVGADGARSVVRELAGFGARTYPATVSAMAGDVRLGQADALRPGWHRSGRGWILAKDAGGGVMRLRTLNCSGAHPARHAPLDLEELRREVSFIAGRDIAMDGPRWLSRFSDFSRLVSSYRRGRILLAGDAAHVHFPIGGQGLSTGLLDALGLGWKLAFTVRGRAGEDLLDTYGAERRPAAQRVIDHTRAQLALMRPDPGLDPLRALFGELMARGGAEGTVLASMVSAQDTVLPARGAGSSPWEGRFVPNAALSTPQGRTDVTGLLAAGLPLLLLFGERAGRYARQARPWAQLVRVVRAAPVPALDCEALLVRPDGYAGWAAGGGALAPALRAYCGPGTPPPGDTASGDTAPGDAASGGAASGGAADCGQAGGDPAAGGQVAGAAGGGQVGDAAAGAVS</sequence>
<evidence type="ECO:0000256" key="1">
    <source>
        <dbReference type="ARBA" id="ARBA00001974"/>
    </source>
</evidence>
<dbReference type="SUPFAM" id="SSF51905">
    <property type="entry name" value="FAD/NAD(P)-binding domain"/>
    <property type="match status" value="1"/>
</dbReference>
<dbReference type="PRINTS" id="PR00420">
    <property type="entry name" value="RNGMNOXGNASE"/>
</dbReference>
<evidence type="ECO:0000259" key="5">
    <source>
        <dbReference type="Pfam" id="PF01494"/>
    </source>
</evidence>
<feature type="domain" description="FAD-binding" evidence="5">
    <location>
        <begin position="7"/>
        <end position="371"/>
    </location>
</feature>
<dbReference type="Gene3D" id="3.30.70.2450">
    <property type="match status" value="1"/>
</dbReference>
<protein>
    <recommendedName>
        <fullName evidence="5">FAD-binding domain-containing protein</fullName>
    </recommendedName>
</protein>
<evidence type="ECO:0000313" key="6">
    <source>
        <dbReference type="EMBL" id="QJS99027.1"/>
    </source>
</evidence>
<dbReference type="Proteomes" id="UP000502665">
    <property type="component" value="Chromosome"/>
</dbReference>
<dbReference type="PANTHER" id="PTHR43004:SF19">
    <property type="entry name" value="BINDING MONOOXYGENASE, PUTATIVE (JCVI)-RELATED"/>
    <property type="match status" value="1"/>
</dbReference>